<dbReference type="RefSeq" id="WP_053946409.1">
    <property type="nucleotide sequence ID" value="NZ_CP012622.1"/>
</dbReference>
<name>A0A0M5KCM7_9MOLU</name>
<dbReference type="STRING" id="362837.SCANT_v1c07500"/>
<dbReference type="OrthoDB" id="387750at2"/>
<dbReference type="KEGG" id="scj:SCANT_v1c07500"/>
<dbReference type="PATRIC" id="fig|362837.3.peg.766"/>
<reference evidence="1 2" key="1">
    <citation type="journal article" date="2015" name="Genome Announc.">
        <title>Complete Genome Sequence of Spiroplasma cantharicola CC-1T (DSM 21588), a Bacterium Isolated from Soldier Beetle (Cantharis carolinus).</title>
        <authorList>
            <person name="Lo W.S."/>
            <person name="Liu P.Y."/>
            <person name="Kuo C.H."/>
        </authorList>
    </citation>
    <scope>NUCLEOTIDE SEQUENCE [LARGE SCALE GENOMIC DNA]</scope>
    <source>
        <strain evidence="1 2">CC-1</strain>
    </source>
</reference>
<protein>
    <recommendedName>
        <fullName evidence="3">Lipoprotein</fullName>
    </recommendedName>
</protein>
<accession>A0A0M5KCM7</accession>
<keyword evidence="2" id="KW-1185">Reference proteome</keyword>
<dbReference type="PROSITE" id="PS51257">
    <property type="entry name" value="PROKAR_LIPOPROTEIN"/>
    <property type="match status" value="1"/>
</dbReference>
<organism evidence="1 2">
    <name type="scientific">Spiroplasma cantharicola</name>
    <dbReference type="NCBI Taxonomy" id="362837"/>
    <lineage>
        <taxon>Bacteria</taxon>
        <taxon>Bacillati</taxon>
        <taxon>Mycoplasmatota</taxon>
        <taxon>Mollicutes</taxon>
        <taxon>Entomoplasmatales</taxon>
        <taxon>Spiroplasmataceae</taxon>
        <taxon>Spiroplasma</taxon>
    </lineage>
</organism>
<sequence>MKKFLSLFAIMGLSASTSTIVVSCGEKDPNIVKIYDYNGKLVDKIDKSIVKGWTCIGIGQKDSSYLVITFIDGQEEYKKEYGLLAGEVDWWNVYLFKLIWNVDIEI</sequence>
<dbReference type="AlphaFoldDB" id="A0A0M5KCM7"/>
<evidence type="ECO:0008006" key="3">
    <source>
        <dbReference type="Google" id="ProtNLM"/>
    </source>
</evidence>
<proteinExistence type="predicted"/>
<evidence type="ECO:0000313" key="1">
    <source>
        <dbReference type="EMBL" id="ALD66656.1"/>
    </source>
</evidence>
<dbReference type="Proteomes" id="UP000063919">
    <property type="component" value="Chromosome"/>
</dbReference>
<evidence type="ECO:0000313" key="2">
    <source>
        <dbReference type="Proteomes" id="UP000063919"/>
    </source>
</evidence>
<dbReference type="EMBL" id="CP012622">
    <property type="protein sequence ID" value="ALD66656.1"/>
    <property type="molecule type" value="Genomic_DNA"/>
</dbReference>
<gene>
    <name evidence="1" type="ORF">SCANT_v1c07500</name>
</gene>